<dbReference type="InterPro" id="IPR017441">
    <property type="entry name" value="Protein_kinase_ATP_BS"/>
</dbReference>
<dbReference type="SMART" id="SM00107">
    <property type="entry name" value="BTK"/>
    <property type="match status" value="1"/>
</dbReference>
<dbReference type="GO" id="GO:0008270">
    <property type="term" value="F:zinc ion binding"/>
    <property type="evidence" value="ECO:0007669"/>
    <property type="project" value="UniProtKB-KW"/>
</dbReference>
<dbReference type="CDD" id="cd01238">
    <property type="entry name" value="PH_Btk"/>
    <property type="match status" value="1"/>
</dbReference>
<dbReference type="GO" id="GO:0005524">
    <property type="term" value="F:ATP binding"/>
    <property type="evidence" value="ECO:0007669"/>
    <property type="project" value="UniProtKB-UniRule"/>
</dbReference>
<organism evidence="25 26">
    <name type="scientific">Sarcophilus harrisii</name>
    <name type="common">Tasmanian devil</name>
    <name type="synonym">Sarcophilus laniarius</name>
    <dbReference type="NCBI Taxonomy" id="9305"/>
    <lineage>
        <taxon>Eukaryota</taxon>
        <taxon>Metazoa</taxon>
        <taxon>Chordata</taxon>
        <taxon>Craniata</taxon>
        <taxon>Vertebrata</taxon>
        <taxon>Euteleostomi</taxon>
        <taxon>Mammalia</taxon>
        <taxon>Metatheria</taxon>
        <taxon>Dasyuromorphia</taxon>
        <taxon>Dasyuridae</taxon>
        <taxon>Sarcophilus</taxon>
    </lineage>
</organism>
<comment type="similarity">
    <text evidence="21">Belongs to the protein kinase superfamily. Tyr protein kinase family.</text>
</comment>
<dbReference type="GO" id="GO:0007155">
    <property type="term" value="P:cell adhesion"/>
    <property type="evidence" value="ECO:0007669"/>
    <property type="project" value="UniProtKB-KW"/>
</dbReference>
<evidence type="ECO:0000256" key="16">
    <source>
        <dbReference type="ARBA" id="ARBA00051245"/>
    </source>
</evidence>
<dbReference type="Proteomes" id="UP000007648">
    <property type="component" value="Unassembled WGS sequence"/>
</dbReference>
<dbReference type="InterPro" id="IPR011009">
    <property type="entry name" value="Kinase-like_dom_sf"/>
</dbReference>
<dbReference type="GeneTree" id="ENSGT00940000161172"/>
<name>G3VBH4_SARHA</name>
<dbReference type="SMART" id="SM00233">
    <property type="entry name" value="PH"/>
    <property type="match status" value="1"/>
</dbReference>
<dbReference type="FunFam" id="3.30.200.20:FF:000053">
    <property type="entry name" value="Tyrosine-protein kinase"/>
    <property type="match status" value="1"/>
</dbReference>
<feature type="domain" description="Protein kinase" evidence="24">
    <location>
        <begin position="359"/>
        <end position="611"/>
    </location>
</feature>
<dbReference type="FunFam" id="3.30.505.10:FF:000060">
    <property type="entry name" value="Tyrosine-protein kinase"/>
    <property type="match status" value="1"/>
</dbReference>
<evidence type="ECO:0000256" key="7">
    <source>
        <dbReference type="ARBA" id="ARBA00022723"/>
    </source>
</evidence>
<evidence type="ECO:0000256" key="6">
    <source>
        <dbReference type="ARBA" id="ARBA00022703"/>
    </source>
</evidence>
<dbReference type="GO" id="GO:0006915">
    <property type="term" value="P:apoptotic process"/>
    <property type="evidence" value="ECO:0007669"/>
    <property type="project" value="UniProtKB-KW"/>
</dbReference>
<dbReference type="PRINTS" id="PR00109">
    <property type="entry name" value="TYRKINASE"/>
</dbReference>
<evidence type="ECO:0000256" key="4">
    <source>
        <dbReference type="ARBA" id="ARBA00022553"/>
    </source>
</evidence>
<dbReference type="GO" id="GO:0005829">
    <property type="term" value="C:cytosol"/>
    <property type="evidence" value="ECO:0007669"/>
    <property type="project" value="UniProtKB-ARBA"/>
</dbReference>
<evidence type="ECO:0000256" key="17">
    <source>
        <dbReference type="ARBA" id="ARBA00064022"/>
    </source>
</evidence>
<dbReference type="Gene3D" id="3.30.505.10">
    <property type="entry name" value="SH2 domain"/>
    <property type="match status" value="1"/>
</dbReference>
<keyword evidence="10 21" id="KW-0418">Kinase</keyword>
<dbReference type="PROSITE" id="PS50011">
    <property type="entry name" value="PROTEIN_KINASE_DOM"/>
    <property type="match status" value="1"/>
</dbReference>
<evidence type="ECO:0000313" key="25">
    <source>
        <dbReference type="Ensembl" id="ENSSHAP00000000528.2"/>
    </source>
</evidence>
<evidence type="ECO:0000256" key="9">
    <source>
        <dbReference type="ARBA" id="ARBA00022771"/>
    </source>
</evidence>
<keyword evidence="3" id="KW-0963">Cytoplasm</keyword>
<evidence type="ECO:0000256" key="12">
    <source>
        <dbReference type="ARBA" id="ARBA00022840"/>
    </source>
</evidence>
<evidence type="ECO:0000256" key="14">
    <source>
        <dbReference type="ARBA" id="ARBA00022999"/>
    </source>
</evidence>
<protein>
    <recommendedName>
        <fullName evidence="21">Tyrosine-protein kinase</fullName>
        <ecNumber evidence="21">2.7.10.2</ecNumber>
    </recommendedName>
</protein>
<dbReference type="eggNOG" id="KOG0197">
    <property type="taxonomic scope" value="Eukaryota"/>
</dbReference>
<dbReference type="GO" id="GO:0004715">
    <property type="term" value="F:non-membrane spanning protein tyrosine kinase activity"/>
    <property type="evidence" value="ECO:0007669"/>
    <property type="project" value="UniProtKB-EC"/>
</dbReference>
<dbReference type="InterPro" id="IPR001562">
    <property type="entry name" value="Znf_Btk_motif"/>
</dbReference>
<evidence type="ECO:0000256" key="20">
    <source>
        <dbReference type="PROSITE-ProRule" id="PRU10141"/>
    </source>
</evidence>
<keyword evidence="8 20" id="KW-0547">Nucleotide-binding</keyword>
<accession>G3VBH4</accession>
<keyword evidence="11" id="KW-0862">Zinc</keyword>
<dbReference type="SUPFAM" id="SSF50729">
    <property type="entry name" value="PH domain-like"/>
    <property type="match status" value="1"/>
</dbReference>
<comment type="catalytic activity">
    <reaction evidence="16 21">
        <text>L-tyrosyl-[protein] + ATP = O-phospho-L-tyrosyl-[protein] + ADP + H(+)</text>
        <dbReference type="Rhea" id="RHEA:10596"/>
        <dbReference type="Rhea" id="RHEA-COMP:10136"/>
        <dbReference type="Rhea" id="RHEA-COMP:20101"/>
        <dbReference type="ChEBI" id="CHEBI:15378"/>
        <dbReference type="ChEBI" id="CHEBI:30616"/>
        <dbReference type="ChEBI" id="CHEBI:46858"/>
        <dbReference type="ChEBI" id="CHEBI:61978"/>
        <dbReference type="ChEBI" id="CHEBI:456216"/>
        <dbReference type="EC" id="2.7.10.2"/>
    </reaction>
</comment>
<reference evidence="25" key="3">
    <citation type="submission" date="2025-09" db="UniProtKB">
        <authorList>
            <consortium name="Ensembl"/>
        </authorList>
    </citation>
    <scope>IDENTIFICATION</scope>
</reference>
<keyword evidence="4" id="KW-0597">Phosphoprotein</keyword>
<dbReference type="Pfam" id="PF00017">
    <property type="entry name" value="SH2"/>
    <property type="match status" value="1"/>
</dbReference>
<dbReference type="InterPro" id="IPR001849">
    <property type="entry name" value="PH_domain"/>
</dbReference>
<dbReference type="FunFam" id="2.30.29.30:FF:000238">
    <property type="entry name" value="Tyrosine-protein kinase"/>
    <property type="match status" value="1"/>
</dbReference>
<proteinExistence type="inferred from homology"/>
<dbReference type="Ensembl" id="ENSSHAT00000000537.2">
    <property type="protein sequence ID" value="ENSSHAP00000000528.2"/>
    <property type="gene ID" value="ENSSHAG00000000472.2"/>
</dbReference>
<dbReference type="InterPro" id="IPR036860">
    <property type="entry name" value="SH2_dom_sf"/>
</dbReference>
<dbReference type="PRINTS" id="PR00402">
    <property type="entry name" value="TECBTKDOMAIN"/>
</dbReference>
<evidence type="ECO:0000256" key="1">
    <source>
        <dbReference type="ARBA" id="ARBA00001947"/>
    </source>
</evidence>
<dbReference type="InterPro" id="IPR011993">
    <property type="entry name" value="PH-like_dom_sf"/>
</dbReference>
<comment type="cofactor">
    <cofactor evidence="1">
        <name>Zn(2+)</name>
        <dbReference type="ChEBI" id="CHEBI:29105"/>
    </cofactor>
</comment>
<dbReference type="Gene3D" id="1.10.510.10">
    <property type="entry name" value="Transferase(Phosphotransferase) domain 1"/>
    <property type="match status" value="1"/>
</dbReference>
<dbReference type="InterPro" id="IPR050198">
    <property type="entry name" value="Non-receptor_tyrosine_kinases"/>
</dbReference>
<evidence type="ECO:0000256" key="5">
    <source>
        <dbReference type="ARBA" id="ARBA00022679"/>
    </source>
</evidence>
<comment type="subcellular location">
    <subcellularLocation>
        <location evidence="2">Cytoplasm</location>
    </subcellularLocation>
</comment>
<evidence type="ECO:0000256" key="2">
    <source>
        <dbReference type="ARBA" id="ARBA00004496"/>
    </source>
</evidence>
<dbReference type="SUPFAM" id="SSF56112">
    <property type="entry name" value="Protein kinase-like (PK-like)"/>
    <property type="match status" value="1"/>
</dbReference>
<sequence length="617" mass="71167">MEQSEMDDEMDQKTILEELLVKKSQQKKKMSPNNYKERLFVLTKTHLSYYDYDKMKKGSKKGSIDIKKIRCVERVNLEEQTPMDRQYPFQIVYKDGLLYVYASNEESRSQWLKALQKEIKGNPHLLIKYHSGFFTDGKFLCCQQSCKAAPGCTLWEEYPNLQVASIPGKSIFPNIPDRLLKIPRAVAVLPLHGSSPKSMTAEFDSELRIQSSETDACTRGDARSSSSEEEESLNNYDWFAGDISRAQSEQLLRQKGKEGAFMVRNSSQAGRYTVSLFSMALNDKKGAVKHYHVHTNAENKLYLAENYCFDSIPKLIYYHQHNSAGMITRLRHPVSTKANKVPFTASLGSGIWELKREDITLLEELGCGQFGVVHLGKWKGKYDVAIKMIKEGSMSEDEFIQEAHTMMKLNHPKLVKFYGVCTEKYPIYIVTEYITNGCLLSYLKCHGKELQPFQLLEMCYNVCEAMAFLESHQFIHRDLAARNCLVDSDLSVKVSDFGMTRYVLDDQYVSSVGTKFPIKWSAPEVFHYSKYSSKSDVWAFGILMWEVFSLGKQPYELYDNRQVVTKVSQGYRLYRPQLASDNIYQIMYSCWHELPEKRPTFHQLLSSIDTLREDDKL</sequence>
<dbReference type="SMART" id="SM00252">
    <property type="entry name" value="SH2"/>
    <property type="match status" value="1"/>
</dbReference>
<evidence type="ECO:0000259" key="22">
    <source>
        <dbReference type="PROSITE" id="PS50001"/>
    </source>
</evidence>
<dbReference type="PANTHER" id="PTHR24418">
    <property type="entry name" value="TYROSINE-PROTEIN KINASE"/>
    <property type="match status" value="1"/>
</dbReference>
<keyword evidence="5 21" id="KW-0808">Transferase</keyword>
<evidence type="ECO:0000256" key="11">
    <source>
        <dbReference type="ARBA" id="ARBA00022833"/>
    </source>
</evidence>
<evidence type="ECO:0000256" key="10">
    <source>
        <dbReference type="ARBA" id="ARBA00022777"/>
    </source>
</evidence>
<evidence type="ECO:0000256" key="21">
    <source>
        <dbReference type="RuleBase" id="RU362096"/>
    </source>
</evidence>
<dbReference type="Pfam" id="PF07714">
    <property type="entry name" value="PK_Tyr_Ser-Thr"/>
    <property type="match status" value="1"/>
</dbReference>
<evidence type="ECO:0000313" key="26">
    <source>
        <dbReference type="Proteomes" id="UP000007648"/>
    </source>
</evidence>
<dbReference type="Pfam" id="PF00779">
    <property type="entry name" value="BTK"/>
    <property type="match status" value="1"/>
</dbReference>
<dbReference type="AlphaFoldDB" id="G3VBH4"/>
<keyword evidence="26" id="KW-1185">Reference proteome</keyword>
<reference evidence="25 26" key="1">
    <citation type="journal article" date="2011" name="Proc. Natl. Acad. Sci. U.S.A.">
        <title>Genetic diversity and population structure of the endangered marsupial Sarcophilus harrisii (Tasmanian devil).</title>
        <authorList>
            <person name="Miller W."/>
            <person name="Hayes V.M."/>
            <person name="Ratan A."/>
            <person name="Petersen D.C."/>
            <person name="Wittekindt N.E."/>
            <person name="Miller J."/>
            <person name="Walenz B."/>
            <person name="Knight J."/>
            <person name="Qi J."/>
            <person name="Zhao F."/>
            <person name="Wang Q."/>
            <person name="Bedoya-Reina O.C."/>
            <person name="Katiyar N."/>
            <person name="Tomsho L.P."/>
            <person name="Kasson L.M."/>
            <person name="Hardie R.A."/>
            <person name="Woodbridge P."/>
            <person name="Tindall E.A."/>
            <person name="Bertelsen M.F."/>
            <person name="Dixon D."/>
            <person name="Pyecroft S."/>
            <person name="Helgen K.M."/>
            <person name="Lesk A.M."/>
            <person name="Pringle T.H."/>
            <person name="Patterson N."/>
            <person name="Zhang Y."/>
            <person name="Kreiss A."/>
            <person name="Woods G.M."/>
            <person name="Jones M.E."/>
            <person name="Schuster S.C."/>
        </authorList>
    </citation>
    <scope>NUCLEOTIDE SEQUENCE [LARGE SCALE GENOMIC DNA]</scope>
</reference>
<dbReference type="PROSITE" id="PS51113">
    <property type="entry name" value="ZF_BTK"/>
    <property type="match status" value="1"/>
</dbReference>
<comment type="subunit">
    <text evidence="17">Interacts with BCAR1, CAV1, MYD88, PTK2/FAK1, RUFY1, RUFY2, STAT3, TIRAP and TNFRSF1B.</text>
</comment>
<dbReference type="InterPro" id="IPR001245">
    <property type="entry name" value="Ser-Thr/Tyr_kinase_cat_dom"/>
</dbReference>
<dbReference type="InterPro" id="IPR008266">
    <property type="entry name" value="Tyr_kinase_AS"/>
</dbReference>
<evidence type="ECO:0000256" key="3">
    <source>
        <dbReference type="ARBA" id="ARBA00022490"/>
    </source>
</evidence>
<evidence type="ECO:0000256" key="13">
    <source>
        <dbReference type="ARBA" id="ARBA00022889"/>
    </source>
</evidence>
<keyword evidence="13" id="KW-0130">Cell adhesion</keyword>
<evidence type="ECO:0000256" key="19">
    <source>
        <dbReference type="PROSITE-ProRule" id="PRU00432"/>
    </source>
</evidence>
<dbReference type="STRING" id="9305.ENSSHAP00000000528"/>
<feature type="binding site" evidence="20">
    <location>
        <position position="387"/>
    </location>
    <ligand>
        <name>ATP</name>
        <dbReference type="ChEBI" id="CHEBI:30616"/>
    </ligand>
</feature>
<dbReference type="InterPro" id="IPR000719">
    <property type="entry name" value="Prot_kinase_dom"/>
</dbReference>
<feature type="domain" description="PH" evidence="23">
    <location>
        <begin position="13"/>
        <end position="120"/>
    </location>
</feature>
<gene>
    <name evidence="25" type="primary">BMX</name>
</gene>
<evidence type="ECO:0000256" key="18">
    <source>
        <dbReference type="PROSITE-ProRule" id="PRU00191"/>
    </source>
</evidence>
<feature type="domain" description="SH2" evidence="22">
    <location>
        <begin position="238"/>
        <end position="334"/>
    </location>
</feature>
<evidence type="ECO:0000256" key="15">
    <source>
        <dbReference type="ARBA" id="ARBA00023137"/>
    </source>
</evidence>
<dbReference type="GO" id="GO:0035556">
    <property type="term" value="P:intracellular signal transduction"/>
    <property type="evidence" value="ECO:0007669"/>
    <property type="project" value="InterPro"/>
</dbReference>
<dbReference type="FunFam" id="1.10.510.10:FF:000052">
    <property type="entry name" value="Tyrosine-protein kinase"/>
    <property type="match status" value="1"/>
</dbReference>
<keyword evidence="15 21" id="KW-0829">Tyrosine-protein kinase</keyword>
<reference evidence="25" key="2">
    <citation type="submission" date="2025-08" db="UniProtKB">
        <authorList>
            <consortium name="Ensembl"/>
        </authorList>
    </citation>
    <scope>IDENTIFICATION</scope>
</reference>
<evidence type="ECO:0000256" key="8">
    <source>
        <dbReference type="ARBA" id="ARBA00022741"/>
    </source>
</evidence>
<keyword evidence="12 20" id="KW-0067">ATP-binding</keyword>
<keyword evidence="6" id="KW-0053">Apoptosis</keyword>
<evidence type="ECO:0000259" key="23">
    <source>
        <dbReference type="PROSITE" id="PS50003"/>
    </source>
</evidence>
<dbReference type="PROSITE" id="PS00109">
    <property type="entry name" value="PROTEIN_KINASE_TYR"/>
    <property type="match status" value="1"/>
</dbReference>
<dbReference type="SUPFAM" id="SSF55550">
    <property type="entry name" value="SH2 domain"/>
    <property type="match status" value="1"/>
</dbReference>
<dbReference type="Gene3D" id="2.30.29.30">
    <property type="entry name" value="Pleckstrin-homology domain (PH domain)/Phosphotyrosine-binding domain (PTB)"/>
    <property type="match status" value="1"/>
</dbReference>
<dbReference type="PROSITE" id="PS00107">
    <property type="entry name" value="PROTEIN_KINASE_ATP"/>
    <property type="match status" value="1"/>
</dbReference>
<dbReference type="InterPro" id="IPR000980">
    <property type="entry name" value="SH2"/>
</dbReference>
<keyword evidence="9 19" id="KW-0863">Zinc-finger</keyword>
<dbReference type="PRINTS" id="PR00401">
    <property type="entry name" value="SH2DOMAIN"/>
</dbReference>
<dbReference type="SMART" id="SM00219">
    <property type="entry name" value="TyrKc"/>
    <property type="match status" value="1"/>
</dbReference>
<dbReference type="EC" id="2.7.10.2" evidence="21"/>
<dbReference type="PROSITE" id="PS50001">
    <property type="entry name" value="SH2"/>
    <property type="match status" value="1"/>
</dbReference>
<dbReference type="Pfam" id="PF00169">
    <property type="entry name" value="PH"/>
    <property type="match status" value="1"/>
</dbReference>
<dbReference type="PROSITE" id="PS50003">
    <property type="entry name" value="PH_DOMAIN"/>
    <property type="match status" value="1"/>
</dbReference>
<evidence type="ECO:0000259" key="24">
    <source>
        <dbReference type="PROSITE" id="PS50011"/>
    </source>
</evidence>
<keyword evidence="7" id="KW-0479">Metal-binding</keyword>
<keyword evidence="14 18" id="KW-0727">SH2 domain</keyword>
<dbReference type="InterPro" id="IPR020635">
    <property type="entry name" value="Tyr_kinase_cat_dom"/>
</dbReference>